<feature type="region of interest" description="Disordered" evidence="1">
    <location>
        <begin position="1"/>
        <end position="74"/>
    </location>
</feature>
<feature type="compositionally biased region" description="Low complexity" evidence="1">
    <location>
        <begin position="47"/>
        <end position="65"/>
    </location>
</feature>
<dbReference type="EMBL" id="CP044548">
    <property type="protein sequence ID" value="QGX08789.1"/>
    <property type="molecule type" value="Genomic_DNA"/>
</dbReference>
<gene>
    <name evidence="2" type="ORF">EEW87_17385</name>
</gene>
<feature type="region of interest" description="Disordered" evidence="1">
    <location>
        <begin position="100"/>
        <end position="140"/>
    </location>
</feature>
<accession>A0A650GFH3</accession>
<proteinExistence type="predicted"/>
<protein>
    <submittedName>
        <fullName evidence="2">Uncharacterized protein</fullName>
    </submittedName>
</protein>
<dbReference type="AlphaFoldDB" id="A0A650GFH3"/>
<organism evidence="2 3">
    <name type="scientific">Janibacter melonis</name>
    <dbReference type="NCBI Taxonomy" id="262209"/>
    <lineage>
        <taxon>Bacteria</taxon>
        <taxon>Bacillati</taxon>
        <taxon>Actinomycetota</taxon>
        <taxon>Actinomycetes</taxon>
        <taxon>Micrococcales</taxon>
        <taxon>Intrasporangiaceae</taxon>
        <taxon>Janibacter</taxon>
    </lineage>
</organism>
<sequence>MPRSSPGRVTKRIARRRRRRASTRRVSSSSSSTRSTSYPAAGREVQRPSPSAISSSSRPVISCPPDCHTNHSRHMSHICHKRASLSGPLPLMTPQAGVRLLTSGSPIGHDRRAVTPPARSPRVDRRCRASPPRRGAPCPS</sequence>
<name>A0A650GFH3_9MICO</name>
<evidence type="ECO:0000313" key="2">
    <source>
        <dbReference type="EMBL" id="QGX08789.1"/>
    </source>
</evidence>
<dbReference type="KEGG" id="jme:EEW87_17385"/>
<dbReference type="Proteomes" id="UP000271708">
    <property type="component" value="Chromosome"/>
</dbReference>
<reference evidence="2 3" key="1">
    <citation type="submission" date="2019-09" db="EMBL/GenBank/DDBJ databases">
        <title>Complete Genome Sequence of Janibacter melonis M714 with both human health impact and industrial applications.</title>
        <authorList>
            <person name="Jin M."/>
            <person name="Zhao Q.R."/>
        </authorList>
    </citation>
    <scope>NUCLEOTIDE SEQUENCE [LARGE SCALE GENOMIC DNA]</scope>
    <source>
        <strain evidence="2 3">M714</strain>
    </source>
</reference>
<feature type="compositionally biased region" description="Low complexity" evidence="1">
    <location>
        <begin position="24"/>
        <end position="37"/>
    </location>
</feature>
<evidence type="ECO:0000313" key="3">
    <source>
        <dbReference type="Proteomes" id="UP000271708"/>
    </source>
</evidence>
<feature type="compositionally biased region" description="Basic residues" evidence="1">
    <location>
        <begin position="9"/>
        <end position="23"/>
    </location>
</feature>
<evidence type="ECO:0000256" key="1">
    <source>
        <dbReference type="SAM" id="MobiDB-lite"/>
    </source>
</evidence>